<dbReference type="EC" id="2.1.-.-" evidence="5"/>
<accession>A0ABD5WA96</accession>
<protein>
    <submittedName>
        <fullName evidence="5">Class I SAM-dependent methyltransferase</fullName>
        <ecNumber evidence="5">2.1.-.-</ecNumber>
    </submittedName>
</protein>
<keyword evidence="2 5" id="KW-0808">Transferase</keyword>
<dbReference type="InterPro" id="IPR029063">
    <property type="entry name" value="SAM-dependent_MTases_sf"/>
</dbReference>
<dbReference type="RefSeq" id="WP_284031088.1">
    <property type="nucleotide sequence ID" value="NZ_CP126154.1"/>
</dbReference>
<dbReference type="PANTHER" id="PTHR43464:SF19">
    <property type="entry name" value="UBIQUINONE BIOSYNTHESIS O-METHYLTRANSFERASE, MITOCHONDRIAL"/>
    <property type="match status" value="1"/>
</dbReference>
<dbReference type="Pfam" id="PF13649">
    <property type="entry name" value="Methyltransf_25"/>
    <property type="match status" value="1"/>
</dbReference>
<evidence type="ECO:0000256" key="3">
    <source>
        <dbReference type="ARBA" id="ARBA00022691"/>
    </source>
</evidence>
<evidence type="ECO:0000256" key="1">
    <source>
        <dbReference type="ARBA" id="ARBA00022603"/>
    </source>
</evidence>
<keyword evidence="6" id="KW-1185">Reference proteome</keyword>
<evidence type="ECO:0000256" key="2">
    <source>
        <dbReference type="ARBA" id="ARBA00022679"/>
    </source>
</evidence>
<feature type="domain" description="Methyltransferase" evidence="4">
    <location>
        <begin position="53"/>
        <end position="147"/>
    </location>
</feature>
<comment type="caution">
    <text evidence="5">The sequence shown here is derived from an EMBL/GenBank/DDBJ whole genome shotgun (WGS) entry which is preliminary data.</text>
</comment>
<dbReference type="Proteomes" id="UP001596461">
    <property type="component" value="Unassembled WGS sequence"/>
</dbReference>
<gene>
    <name evidence="5" type="ORF">ACFQL9_11305</name>
</gene>
<dbReference type="AlphaFoldDB" id="A0ABD5WA96"/>
<name>A0ABD5WA96_9EURY</name>
<keyword evidence="1 5" id="KW-0489">Methyltransferase</keyword>
<evidence type="ECO:0000313" key="6">
    <source>
        <dbReference type="Proteomes" id="UP001596461"/>
    </source>
</evidence>
<dbReference type="PANTHER" id="PTHR43464">
    <property type="entry name" value="METHYLTRANSFERASE"/>
    <property type="match status" value="1"/>
</dbReference>
<sequence length="210" mass="23335">MSSATDPGLDYVNPAAAYGFDASYHAGPPNWDIGRPQRAFVRLAEAGLIGRRVVEVGCGTGELSLFLARRGHEVLGVDVAPSAIRQAREKARWRRVPANFLVWDALRLDALGVRADTVVDSAMLHCLGPQEQRLAAEAIRRTLRPGGWYYLLCDARRDGVAATWASLSRADLREIFRPEHGWELSFVYDTVFERRGSHNPALVVGARRRE</sequence>
<dbReference type="EMBL" id="JBHTAH010000009">
    <property type="protein sequence ID" value="MFC7070229.1"/>
    <property type="molecule type" value="Genomic_DNA"/>
</dbReference>
<reference evidence="5 6" key="1">
    <citation type="journal article" date="2019" name="Int. J. Syst. Evol. Microbiol.">
        <title>The Global Catalogue of Microorganisms (GCM) 10K type strain sequencing project: providing services to taxonomists for standard genome sequencing and annotation.</title>
        <authorList>
            <consortium name="The Broad Institute Genomics Platform"/>
            <consortium name="The Broad Institute Genome Sequencing Center for Infectious Disease"/>
            <person name="Wu L."/>
            <person name="Ma J."/>
        </authorList>
    </citation>
    <scope>NUCLEOTIDE SEQUENCE [LARGE SCALE GENOMIC DNA]</scope>
    <source>
        <strain evidence="5 6">DT31</strain>
    </source>
</reference>
<organism evidence="5 6">
    <name type="scientific">Halobaculum lipolyticum</name>
    <dbReference type="NCBI Taxonomy" id="3032001"/>
    <lineage>
        <taxon>Archaea</taxon>
        <taxon>Methanobacteriati</taxon>
        <taxon>Methanobacteriota</taxon>
        <taxon>Stenosarchaea group</taxon>
        <taxon>Halobacteria</taxon>
        <taxon>Halobacteriales</taxon>
        <taxon>Haloferacaceae</taxon>
        <taxon>Halobaculum</taxon>
    </lineage>
</organism>
<evidence type="ECO:0000313" key="5">
    <source>
        <dbReference type="EMBL" id="MFC7070229.1"/>
    </source>
</evidence>
<dbReference type="CDD" id="cd02440">
    <property type="entry name" value="AdoMet_MTases"/>
    <property type="match status" value="1"/>
</dbReference>
<dbReference type="GO" id="GO:0008168">
    <property type="term" value="F:methyltransferase activity"/>
    <property type="evidence" value="ECO:0007669"/>
    <property type="project" value="UniProtKB-KW"/>
</dbReference>
<dbReference type="SUPFAM" id="SSF53335">
    <property type="entry name" value="S-adenosyl-L-methionine-dependent methyltransferases"/>
    <property type="match status" value="1"/>
</dbReference>
<dbReference type="GO" id="GO:0032259">
    <property type="term" value="P:methylation"/>
    <property type="evidence" value="ECO:0007669"/>
    <property type="project" value="UniProtKB-KW"/>
</dbReference>
<evidence type="ECO:0000259" key="4">
    <source>
        <dbReference type="Pfam" id="PF13649"/>
    </source>
</evidence>
<proteinExistence type="predicted"/>
<keyword evidence="3" id="KW-0949">S-adenosyl-L-methionine</keyword>
<dbReference type="Gene3D" id="3.40.50.150">
    <property type="entry name" value="Vaccinia Virus protein VP39"/>
    <property type="match status" value="1"/>
</dbReference>
<dbReference type="GeneID" id="81125953"/>
<dbReference type="InterPro" id="IPR041698">
    <property type="entry name" value="Methyltransf_25"/>
</dbReference>